<name>A0ABR8LCB6_9ACTN</name>
<dbReference type="RefSeq" id="WP_191054371.1">
    <property type="nucleotide sequence ID" value="NZ_JACXRZ010000026.1"/>
</dbReference>
<dbReference type="Proteomes" id="UP000653231">
    <property type="component" value="Unassembled WGS sequence"/>
</dbReference>
<dbReference type="InterPro" id="IPR011044">
    <property type="entry name" value="Quino_amine_DH_bsu"/>
</dbReference>
<evidence type="ECO:0000313" key="1">
    <source>
        <dbReference type="EMBL" id="MBD3147135.1"/>
    </source>
</evidence>
<sequence length="130" mass="13912">MEHAHVEADWATAQAARERADGRFSPDGRFLAVSHDTRITLFDVAGGYQLGAPQVVTVGEAAEGNSMPPVVAFSTDSSVLHVLGGDGTLHELPVDPERVVPEVCRRAGRPLTPAEWQEHVGGEVPYVKTC</sequence>
<accession>A0ABR8LCB6</accession>
<dbReference type="Gene3D" id="2.130.10.10">
    <property type="entry name" value="YVTN repeat-like/Quinoprotein amine dehydrogenase"/>
    <property type="match status" value="1"/>
</dbReference>
<evidence type="ECO:0000313" key="2">
    <source>
        <dbReference type="Proteomes" id="UP000653231"/>
    </source>
</evidence>
<proteinExistence type="predicted"/>
<protein>
    <recommendedName>
        <fullName evidence="3">WD40 repeat domain-containing protein</fullName>
    </recommendedName>
</protein>
<dbReference type="EMBL" id="JACXRZ010000026">
    <property type="protein sequence ID" value="MBD3147135.1"/>
    <property type="molecule type" value="Genomic_DNA"/>
</dbReference>
<dbReference type="InterPro" id="IPR015943">
    <property type="entry name" value="WD40/YVTN_repeat-like_dom_sf"/>
</dbReference>
<gene>
    <name evidence="1" type="ORF">IEQ31_28680</name>
</gene>
<comment type="caution">
    <text evidence="1">The sequence shown here is derived from an EMBL/GenBank/DDBJ whole genome shotgun (WGS) entry which is preliminary data.</text>
</comment>
<keyword evidence="2" id="KW-1185">Reference proteome</keyword>
<dbReference type="SUPFAM" id="SSF50969">
    <property type="entry name" value="YVTN repeat-like/Quinoprotein amine dehydrogenase"/>
    <property type="match status" value="1"/>
</dbReference>
<evidence type="ECO:0008006" key="3">
    <source>
        <dbReference type="Google" id="ProtNLM"/>
    </source>
</evidence>
<organism evidence="1 2">
    <name type="scientific">Microbispora bryophytorum subsp. camponoti</name>
    <dbReference type="NCBI Taxonomy" id="1677852"/>
    <lineage>
        <taxon>Bacteria</taxon>
        <taxon>Bacillati</taxon>
        <taxon>Actinomycetota</taxon>
        <taxon>Actinomycetes</taxon>
        <taxon>Streptosporangiales</taxon>
        <taxon>Streptosporangiaceae</taxon>
        <taxon>Microbispora</taxon>
    </lineage>
</organism>
<reference evidence="1 2" key="1">
    <citation type="submission" date="2020-09" db="EMBL/GenBank/DDBJ databases">
        <title>Actinomycete isolated from the Camponotus japonicus Mayr.</title>
        <authorList>
            <person name="Gong X."/>
        </authorList>
    </citation>
    <scope>NUCLEOTIDE SEQUENCE [LARGE SCALE GENOMIC DNA]</scope>
    <source>
        <strain evidence="1 2">2C-HV3</strain>
    </source>
</reference>